<dbReference type="AlphaFoldDB" id="A0A202E6X3"/>
<proteinExistence type="predicted"/>
<dbReference type="RefSeq" id="WP_087715310.1">
    <property type="nucleotide sequence ID" value="NZ_MWPH01000003.1"/>
</dbReference>
<gene>
    <name evidence="3" type="ORF">B2G88_15980</name>
</gene>
<dbReference type="Pfam" id="PF00676">
    <property type="entry name" value="E1_dh"/>
    <property type="match status" value="1"/>
</dbReference>
<dbReference type="Proteomes" id="UP000196084">
    <property type="component" value="Unassembled WGS sequence"/>
</dbReference>
<keyword evidence="4" id="KW-1185">Reference proteome</keyword>
<comment type="caution">
    <text evidence="3">The sequence shown here is derived from an EMBL/GenBank/DDBJ whole genome shotgun (WGS) entry which is preliminary data.</text>
</comment>
<dbReference type="InterPro" id="IPR029061">
    <property type="entry name" value="THDP-binding"/>
</dbReference>
<dbReference type="GO" id="GO:0044272">
    <property type="term" value="P:sulfur compound biosynthetic process"/>
    <property type="evidence" value="ECO:0007669"/>
    <property type="project" value="UniProtKB-ARBA"/>
</dbReference>
<protein>
    <submittedName>
        <fullName evidence="3">Pyruvate dehydrogenase (Acetyl-transferring) E1 component subunit alpha</fullName>
    </submittedName>
</protein>
<dbReference type="SUPFAM" id="SSF52518">
    <property type="entry name" value="Thiamin diphosphate-binding fold (THDP-binding)"/>
    <property type="match status" value="1"/>
</dbReference>
<evidence type="ECO:0000313" key="3">
    <source>
        <dbReference type="EMBL" id="OVE83908.1"/>
    </source>
</evidence>
<keyword evidence="3" id="KW-0670">Pyruvate</keyword>
<evidence type="ECO:0000256" key="1">
    <source>
        <dbReference type="ARBA" id="ARBA00023002"/>
    </source>
</evidence>
<dbReference type="GO" id="GO:0016624">
    <property type="term" value="F:oxidoreductase activity, acting on the aldehyde or oxo group of donors, disulfide as acceptor"/>
    <property type="evidence" value="ECO:0007669"/>
    <property type="project" value="InterPro"/>
</dbReference>
<dbReference type="InterPro" id="IPR001017">
    <property type="entry name" value="DH_E1"/>
</dbReference>
<dbReference type="InterPro" id="IPR050771">
    <property type="entry name" value="Alpha-ketoacid_DH_E1_comp"/>
</dbReference>
<organism evidence="3 4">
    <name type="scientific">Natronolimnobius baerhuensis</name>
    <dbReference type="NCBI Taxonomy" id="253108"/>
    <lineage>
        <taxon>Archaea</taxon>
        <taxon>Methanobacteriati</taxon>
        <taxon>Methanobacteriota</taxon>
        <taxon>Stenosarchaea group</taxon>
        <taxon>Halobacteria</taxon>
        <taxon>Halobacteriales</taxon>
        <taxon>Natrialbaceae</taxon>
        <taxon>Natronolimnobius</taxon>
    </lineage>
</organism>
<name>A0A202E6X3_9EURY</name>
<dbReference type="PANTHER" id="PTHR43380:SF1">
    <property type="entry name" value="2-OXOISOVALERATE DEHYDROGENASE SUBUNIT ALPHA, MITOCHONDRIAL"/>
    <property type="match status" value="1"/>
</dbReference>
<dbReference type="OrthoDB" id="25266at2157"/>
<dbReference type="EMBL" id="MWPH01000003">
    <property type="protein sequence ID" value="OVE83908.1"/>
    <property type="molecule type" value="Genomic_DNA"/>
</dbReference>
<dbReference type="CDD" id="cd02000">
    <property type="entry name" value="TPP_E1_PDC_ADC_BCADC"/>
    <property type="match status" value="1"/>
</dbReference>
<evidence type="ECO:0000313" key="4">
    <source>
        <dbReference type="Proteomes" id="UP000196084"/>
    </source>
</evidence>
<keyword evidence="1" id="KW-0560">Oxidoreductase</keyword>
<dbReference type="Gene3D" id="3.40.50.970">
    <property type="match status" value="1"/>
</dbReference>
<reference evidence="3 4" key="1">
    <citation type="submission" date="2017-02" db="EMBL/GenBank/DDBJ databases">
        <title>Natronthermophilus aegyptiacus gen. nov.,sp. nov., an aerobic, extremely halophilic alkalithermophilic archaeon isolated from the athalassohaline Wadi An Natrun, Egypt.</title>
        <authorList>
            <person name="Zhao B."/>
        </authorList>
    </citation>
    <scope>NUCLEOTIDE SEQUENCE [LARGE SCALE GENOMIC DNA]</scope>
    <source>
        <strain evidence="3 4">CGMCC 1.3597</strain>
    </source>
</reference>
<dbReference type="GO" id="GO:0009083">
    <property type="term" value="P:branched-chain amino acid catabolic process"/>
    <property type="evidence" value="ECO:0007669"/>
    <property type="project" value="TreeGrafter"/>
</dbReference>
<feature type="domain" description="Dehydrogenase E1 component" evidence="2">
    <location>
        <begin position="27"/>
        <end position="314"/>
    </location>
</feature>
<dbReference type="PANTHER" id="PTHR43380">
    <property type="entry name" value="2-OXOISOVALERATE DEHYDROGENASE SUBUNIT ALPHA, MITOCHONDRIAL"/>
    <property type="match status" value="1"/>
</dbReference>
<accession>A0A202E6X3</accession>
<sequence length="352" mass="39230">MHRVIGECDLTETRFEAEDALACFRDMVRARQFDERAVALQRRGWMSGYPPFRGQEASQVGAAHALLESDWLVPTYRSNAMQLAHGVPMADILFFRRGYPEFASDHDLHVFPQAVPIATQIPHAVGLGMALEYDAESDAETPAVCCYLGDGATSEGDFHEGLNFAGVFDAPAVFFCENNGWAISMQRERQTASATLAQKADAYGLEGVRVDGNDPLAVQEVVSDALESARNGEPVLVESLTYRQGAHTTSDDPARYRDDNPDLPDWRTADPLERYETYLREQGVLEDGYRDDLEADAAAELEAAIERVEETALPALEDVFDHVYEEQPARLDDQRAWLEAFVAEADVRDLEY</sequence>
<evidence type="ECO:0000259" key="2">
    <source>
        <dbReference type="Pfam" id="PF00676"/>
    </source>
</evidence>